<dbReference type="EMBL" id="AYZM01000104">
    <property type="protein sequence ID" value="KRN21815.1"/>
    <property type="molecule type" value="Genomic_DNA"/>
</dbReference>
<comment type="caution">
    <text evidence="1">The sequence shown here is derived from an EMBL/GenBank/DDBJ whole genome shotgun (WGS) entry which is preliminary data.</text>
</comment>
<dbReference type="OrthoDB" id="2313502at2"/>
<reference evidence="1 2" key="1">
    <citation type="journal article" date="2015" name="Genome Announc.">
        <title>Expanding the biotechnology potential of lactobacilli through comparative genomics of 213 strains and associated genera.</title>
        <authorList>
            <person name="Sun Z."/>
            <person name="Harris H.M."/>
            <person name="McCann A."/>
            <person name="Guo C."/>
            <person name="Argimon S."/>
            <person name="Zhang W."/>
            <person name="Yang X."/>
            <person name="Jeffery I.B."/>
            <person name="Cooney J.C."/>
            <person name="Kagawa T.F."/>
            <person name="Liu W."/>
            <person name="Song Y."/>
            <person name="Salvetti E."/>
            <person name="Wrobel A."/>
            <person name="Rasinkangas P."/>
            <person name="Parkhill J."/>
            <person name="Rea M.C."/>
            <person name="O'Sullivan O."/>
            <person name="Ritari J."/>
            <person name="Douillard F.P."/>
            <person name="Paul Ross R."/>
            <person name="Yang R."/>
            <person name="Briner A.E."/>
            <person name="Felis G.E."/>
            <person name="de Vos W.M."/>
            <person name="Barrangou R."/>
            <person name="Klaenhammer T.R."/>
            <person name="Caufield P.W."/>
            <person name="Cui Y."/>
            <person name="Zhang H."/>
            <person name="O'Toole P.W."/>
        </authorList>
    </citation>
    <scope>NUCLEOTIDE SEQUENCE [LARGE SCALE GENOMIC DNA]</scope>
    <source>
        <strain evidence="1 2">DSM 23365</strain>
    </source>
</reference>
<dbReference type="AlphaFoldDB" id="A0A0R2F8H0"/>
<dbReference type="PATRIC" id="fig|1423804.4.peg.936"/>
<proteinExistence type="predicted"/>
<dbReference type="Proteomes" id="UP000051442">
    <property type="component" value="Unassembled WGS sequence"/>
</dbReference>
<dbReference type="STRING" id="1423804.FD14_GL000869"/>
<accession>A0A0R2F8H0</accession>
<evidence type="ECO:0000313" key="1">
    <source>
        <dbReference type="EMBL" id="KRN21815.1"/>
    </source>
</evidence>
<evidence type="ECO:0000313" key="2">
    <source>
        <dbReference type="Proteomes" id="UP000051442"/>
    </source>
</evidence>
<sequence>MTIKTNPEQLSVLKTQMDEANRNSHFVIFESTELASGDALRLITDYESFKEIQNVHQDQASMHILQDIVPITDNLAKWAIAENQAAQESDNPEVLADLEHYTNEVLRENRIEEN</sequence>
<protein>
    <submittedName>
        <fullName evidence="1">Uncharacterized protein</fullName>
    </submittedName>
</protein>
<dbReference type="RefSeq" id="WP_054735069.1">
    <property type="nucleotide sequence ID" value="NZ_AYZM01000104.1"/>
</dbReference>
<keyword evidence="2" id="KW-1185">Reference proteome</keyword>
<name>A0A0R2F8H0_9LACO</name>
<gene>
    <name evidence="1" type="ORF">FD14_GL000869</name>
</gene>
<organism evidence="1 2">
    <name type="scientific">Secundilactobacillus similis DSM 23365 = JCM 2765</name>
    <dbReference type="NCBI Taxonomy" id="1423804"/>
    <lineage>
        <taxon>Bacteria</taxon>
        <taxon>Bacillati</taxon>
        <taxon>Bacillota</taxon>
        <taxon>Bacilli</taxon>
        <taxon>Lactobacillales</taxon>
        <taxon>Lactobacillaceae</taxon>
        <taxon>Secundilactobacillus</taxon>
    </lineage>
</organism>